<dbReference type="PANTHER" id="PTHR44196">
    <property type="entry name" value="DEHYDROGENASE/REDUCTASE SDR FAMILY MEMBER 7B"/>
    <property type="match status" value="1"/>
</dbReference>
<keyword evidence="2" id="KW-0560">Oxidoreductase</keyword>
<sequence>MKTTDNTILITGGGSGIGRGLAEAFHALGNQVIISGRGQKTLDETTAANPGMKSLTVDMTDASSIRRFARQLEETAPSLNVLINNAGIMVPEDLLTQPADSDTAENTILTNLLGPIRLTGELLPHLRKQPHATVINVTSGLAFIPLAMAPTYCATKAAVHSYTESLRHQLRETNVEVLELAPPYVATHLMGDQQASDPRAMPLEEFITEVMDILTTQPSAAEVLVKRVEPLRFSMVGGPEKYAEIFQGLNSMQH</sequence>
<protein>
    <submittedName>
        <fullName evidence="4">SDR family oxidoreductase</fullName>
    </submittedName>
</protein>
<evidence type="ECO:0000313" key="5">
    <source>
        <dbReference type="Proteomes" id="UP000600139"/>
    </source>
</evidence>
<dbReference type="EMBL" id="JAENIK010000012">
    <property type="protein sequence ID" value="MBK1817892.1"/>
    <property type="molecule type" value="Genomic_DNA"/>
</dbReference>
<evidence type="ECO:0000256" key="3">
    <source>
        <dbReference type="RuleBase" id="RU000363"/>
    </source>
</evidence>
<dbReference type="Gene3D" id="3.40.50.720">
    <property type="entry name" value="NAD(P)-binding Rossmann-like Domain"/>
    <property type="match status" value="1"/>
</dbReference>
<dbReference type="GO" id="GO:0016020">
    <property type="term" value="C:membrane"/>
    <property type="evidence" value="ECO:0007669"/>
    <property type="project" value="TreeGrafter"/>
</dbReference>
<dbReference type="InterPro" id="IPR020904">
    <property type="entry name" value="Sc_DH/Rdtase_CS"/>
</dbReference>
<keyword evidence="5" id="KW-1185">Reference proteome</keyword>
<dbReference type="PROSITE" id="PS00061">
    <property type="entry name" value="ADH_SHORT"/>
    <property type="match status" value="1"/>
</dbReference>
<dbReference type="Pfam" id="PF00106">
    <property type="entry name" value="adh_short"/>
    <property type="match status" value="1"/>
</dbReference>
<evidence type="ECO:0000256" key="2">
    <source>
        <dbReference type="ARBA" id="ARBA00023002"/>
    </source>
</evidence>
<dbReference type="GO" id="GO:0016491">
    <property type="term" value="F:oxidoreductase activity"/>
    <property type="evidence" value="ECO:0007669"/>
    <property type="project" value="UniProtKB-KW"/>
</dbReference>
<dbReference type="RefSeq" id="WP_200352817.1">
    <property type="nucleotide sequence ID" value="NZ_BAABHZ010000001.1"/>
</dbReference>
<dbReference type="Proteomes" id="UP000600139">
    <property type="component" value="Unassembled WGS sequence"/>
</dbReference>
<dbReference type="AlphaFoldDB" id="A0A934R7T9"/>
<name>A0A934R7T9_9BACT</name>
<dbReference type="PANTHER" id="PTHR44196:SF1">
    <property type="entry name" value="DEHYDROGENASE_REDUCTASE SDR FAMILY MEMBER 7B"/>
    <property type="match status" value="1"/>
</dbReference>
<accession>A0A934R7T9</accession>
<dbReference type="PRINTS" id="PR00081">
    <property type="entry name" value="GDHRDH"/>
</dbReference>
<reference evidence="4" key="1">
    <citation type="submission" date="2021-01" db="EMBL/GenBank/DDBJ databases">
        <title>Modified the classification status of verrucomicrobia.</title>
        <authorList>
            <person name="Feng X."/>
        </authorList>
    </citation>
    <scope>NUCLEOTIDE SEQUENCE</scope>
    <source>
        <strain evidence="4">JCM 18052</strain>
    </source>
</reference>
<dbReference type="PRINTS" id="PR00080">
    <property type="entry name" value="SDRFAMILY"/>
</dbReference>
<comment type="caution">
    <text evidence="4">The sequence shown here is derived from an EMBL/GenBank/DDBJ whole genome shotgun (WGS) entry which is preliminary data.</text>
</comment>
<evidence type="ECO:0000256" key="1">
    <source>
        <dbReference type="ARBA" id="ARBA00006484"/>
    </source>
</evidence>
<organism evidence="4 5">
    <name type="scientific">Luteolibacter yonseiensis</name>
    <dbReference type="NCBI Taxonomy" id="1144680"/>
    <lineage>
        <taxon>Bacteria</taxon>
        <taxon>Pseudomonadati</taxon>
        <taxon>Verrucomicrobiota</taxon>
        <taxon>Verrucomicrobiia</taxon>
        <taxon>Verrucomicrobiales</taxon>
        <taxon>Verrucomicrobiaceae</taxon>
        <taxon>Luteolibacter</taxon>
    </lineage>
</organism>
<gene>
    <name evidence="4" type="ORF">JIN84_19885</name>
</gene>
<evidence type="ECO:0000313" key="4">
    <source>
        <dbReference type="EMBL" id="MBK1817892.1"/>
    </source>
</evidence>
<dbReference type="InterPro" id="IPR002347">
    <property type="entry name" value="SDR_fam"/>
</dbReference>
<dbReference type="SUPFAM" id="SSF51735">
    <property type="entry name" value="NAD(P)-binding Rossmann-fold domains"/>
    <property type="match status" value="1"/>
</dbReference>
<dbReference type="InterPro" id="IPR036291">
    <property type="entry name" value="NAD(P)-bd_dom_sf"/>
</dbReference>
<comment type="similarity">
    <text evidence="1 3">Belongs to the short-chain dehydrogenases/reductases (SDR) family.</text>
</comment>
<proteinExistence type="inferred from homology"/>